<dbReference type="PANTHER" id="PTHR30314">
    <property type="entry name" value="CELL DIVISION PROTEIN FTSZ-RELATED"/>
    <property type="match status" value="1"/>
</dbReference>
<protein>
    <recommendedName>
        <fullName evidence="3">Tubulin/FtsZ GTPase domain-containing protein</fullName>
    </recommendedName>
</protein>
<keyword evidence="5" id="KW-1185">Reference proteome</keyword>
<dbReference type="EMBL" id="JAUEII010000010">
    <property type="protein sequence ID" value="MDN0049040.1"/>
    <property type="molecule type" value="Genomic_DNA"/>
</dbReference>
<reference evidence="4" key="2">
    <citation type="submission" date="2024-05" db="EMBL/GenBank/DDBJ databases">
        <title>Identification and characterization of horizontal gene transfer across gut microbiota members of farm animals based on homology search.</title>
        <authorList>
            <person name="Schwarzerova J."/>
            <person name="Nykrynova M."/>
            <person name="Jureckova K."/>
            <person name="Cejkova D."/>
            <person name="Rychlik I."/>
        </authorList>
    </citation>
    <scope>NUCLEOTIDE SEQUENCE</scope>
    <source>
        <strain evidence="4">84_SSukc20</strain>
    </source>
</reference>
<evidence type="ECO:0000256" key="2">
    <source>
        <dbReference type="ARBA" id="ARBA00023134"/>
    </source>
</evidence>
<organism evidence="4 5">
    <name type="scientific">Bacteroides gallinaceum</name>
    <dbReference type="NCBI Taxonomy" id="1462571"/>
    <lineage>
        <taxon>Bacteria</taxon>
        <taxon>Pseudomonadati</taxon>
        <taxon>Bacteroidota</taxon>
        <taxon>Bacteroidia</taxon>
        <taxon>Bacteroidales</taxon>
        <taxon>Bacteroidaceae</taxon>
        <taxon>Bacteroides</taxon>
    </lineage>
</organism>
<dbReference type="InterPro" id="IPR003008">
    <property type="entry name" value="Tubulin_FtsZ_GTPase"/>
</dbReference>
<dbReference type="InterPro" id="IPR045061">
    <property type="entry name" value="FtsZ/CetZ"/>
</dbReference>
<gene>
    <name evidence="4" type="ORF">QVO10_06510</name>
</gene>
<reference evidence="4" key="1">
    <citation type="submission" date="2023-06" db="EMBL/GenBank/DDBJ databases">
        <authorList>
            <person name="Zeman M."/>
            <person name="Kubasova T."/>
            <person name="Jahodarova E."/>
            <person name="Nykrynova M."/>
            <person name="Rychlik I."/>
        </authorList>
    </citation>
    <scope>NUCLEOTIDE SEQUENCE</scope>
    <source>
        <strain evidence="4">84_SSukc20</strain>
    </source>
</reference>
<feature type="domain" description="Tubulin/FtsZ GTPase" evidence="3">
    <location>
        <begin position="39"/>
        <end position="224"/>
    </location>
</feature>
<evidence type="ECO:0000313" key="4">
    <source>
        <dbReference type="EMBL" id="MDN0049040.1"/>
    </source>
</evidence>
<proteinExistence type="predicted"/>
<dbReference type="PANTHER" id="PTHR30314:SF3">
    <property type="entry name" value="MITOCHONDRIAL DIVISION PROTEIN FSZA"/>
    <property type="match status" value="1"/>
</dbReference>
<dbReference type="SMART" id="SM00864">
    <property type="entry name" value="Tubulin"/>
    <property type="match status" value="1"/>
</dbReference>
<dbReference type="InterPro" id="IPR036525">
    <property type="entry name" value="Tubulin/FtsZ_GTPase_sf"/>
</dbReference>
<dbReference type="SUPFAM" id="SSF52490">
    <property type="entry name" value="Tubulin nucleotide-binding domain-like"/>
    <property type="match status" value="1"/>
</dbReference>
<sequence length="345" mass="39366">MNVYIRINSLAKKNHQNKRIMKEESDIIFNFPSRISEYSSIIVGIGGGASRIVDQMRKRCFLDVGLYAFGMNRKEMNELSLYNKYLIGQEGLGSGKNRFLAEYECNNSLPVIENILKNKLITVFVVCLGGGTGEGCIRSFLGKAKEMQSRAIILVATIPHSSEGKEKRKNALGLLKALEPMVDGLHIVDYDDFQCNTFTELFQKADRKIIQFTDAFVGMVLRYCLISFDFNDLRAFLECPTPSKNINFFTLTGSVDFLRSELLEEWCKKLPAKYSSVDDVAMIIFAIEFTDWLDDSEEATELMNVINDFMQQISAGTEVKWGIYRDETIPSHQYRINIFTKCKKQ</sequence>
<comment type="caution">
    <text evidence="4">The sequence shown here is derived from an EMBL/GenBank/DDBJ whole genome shotgun (WGS) entry which is preliminary data.</text>
</comment>
<evidence type="ECO:0000256" key="1">
    <source>
        <dbReference type="ARBA" id="ARBA00022741"/>
    </source>
</evidence>
<name>A0ABT7X4P1_9BACE</name>
<evidence type="ECO:0000313" key="5">
    <source>
        <dbReference type="Proteomes" id="UP001167871"/>
    </source>
</evidence>
<dbReference type="Pfam" id="PF00091">
    <property type="entry name" value="Tubulin"/>
    <property type="match status" value="1"/>
</dbReference>
<dbReference type="Proteomes" id="UP001167871">
    <property type="component" value="Unassembled WGS sequence"/>
</dbReference>
<keyword evidence="1" id="KW-0547">Nucleotide-binding</keyword>
<keyword evidence="2" id="KW-0342">GTP-binding</keyword>
<accession>A0ABT7X4P1</accession>
<evidence type="ECO:0000259" key="3">
    <source>
        <dbReference type="SMART" id="SM00864"/>
    </source>
</evidence>
<dbReference type="Gene3D" id="3.40.50.1440">
    <property type="entry name" value="Tubulin/FtsZ, GTPase domain"/>
    <property type="match status" value="1"/>
</dbReference>